<sequence length="90" mass="9707">MPAFGAVVTDVHAVSRAHGDIGNTSMKEQWVEKHTLSGRTANCSWGCGTHGGWKFRVEVTLPLGEEVVLEAKIVRTFDELDGVPGICAIE</sequence>
<dbReference type="EMBL" id="UINC01087763">
    <property type="protein sequence ID" value="SVC37409.1"/>
    <property type="molecule type" value="Genomic_DNA"/>
</dbReference>
<proteinExistence type="predicted"/>
<feature type="non-terminal residue" evidence="1">
    <location>
        <position position="90"/>
    </location>
</feature>
<evidence type="ECO:0000313" key="1">
    <source>
        <dbReference type="EMBL" id="SVC37409.1"/>
    </source>
</evidence>
<protein>
    <submittedName>
        <fullName evidence="1">Uncharacterized protein</fullName>
    </submittedName>
</protein>
<accession>A0A382LL49</accession>
<name>A0A382LL49_9ZZZZ</name>
<dbReference type="AlphaFoldDB" id="A0A382LL49"/>
<organism evidence="1">
    <name type="scientific">marine metagenome</name>
    <dbReference type="NCBI Taxonomy" id="408172"/>
    <lineage>
        <taxon>unclassified sequences</taxon>
        <taxon>metagenomes</taxon>
        <taxon>ecological metagenomes</taxon>
    </lineage>
</organism>
<gene>
    <name evidence="1" type="ORF">METZ01_LOCUS290263</name>
</gene>
<reference evidence="1" key="1">
    <citation type="submission" date="2018-05" db="EMBL/GenBank/DDBJ databases">
        <authorList>
            <person name="Lanie J.A."/>
            <person name="Ng W.-L."/>
            <person name="Kazmierczak K.M."/>
            <person name="Andrzejewski T.M."/>
            <person name="Davidsen T.M."/>
            <person name="Wayne K.J."/>
            <person name="Tettelin H."/>
            <person name="Glass J.I."/>
            <person name="Rusch D."/>
            <person name="Podicherti R."/>
            <person name="Tsui H.-C.T."/>
            <person name="Winkler M.E."/>
        </authorList>
    </citation>
    <scope>NUCLEOTIDE SEQUENCE</scope>
</reference>